<keyword evidence="1" id="KW-1133">Transmembrane helix</keyword>
<evidence type="ECO:0000313" key="2">
    <source>
        <dbReference type="EMBL" id="PWS32814.1"/>
    </source>
</evidence>
<dbReference type="InterPro" id="IPR008969">
    <property type="entry name" value="CarboxyPept-like_regulatory"/>
</dbReference>
<dbReference type="AlphaFoldDB" id="A0A317F0Y8"/>
<keyword evidence="1" id="KW-0812">Transmembrane</keyword>
<reference evidence="3" key="1">
    <citation type="submission" date="2018-05" db="EMBL/GenBank/DDBJ databases">
        <title>Pedobacter paludis sp. nov., isolated from wetland soil.</title>
        <authorList>
            <person name="Zhang Y."/>
        </authorList>
    </citation>
    <scope>NUCLEOTIDE SEQUENCE [LARGE SCALE GENOMIC DNA]</scope>
    <source>
        <strain evidence="3">R-8</strain>
    </source>
</reference>
<dbReference type="Pfam" id="PF13620">
    <property type="entry name" value="CarboxypepD_reg"/>
    <property type="match status" value="1"/>
</dbReference>
<dbReference type="Proteomes" id="UP000245391">
    <property type="component" value="Unassembled WGS sequence"/>
</dbReference>
<proteinExistence type="predicted"/>
<protein>
    <recommendedName>
        <fullName evidence="4">TonB C-terminal domain-containing protein</fullName>
    </recommendedName>
</protein>
<comment type="caution">
    <text evidence="2">The sequence shown here is derived from an EMBL/GenBank/DDBJ whole genome shotgun (WGS) entry which is preliminary data.</text>
</comment>
<dbReference type="Pfam" id="PF13715">
    <property type="entry name" value="CarbopepD_reg_2"/>
    <property type="match status" value="1"/>
</dbReference>
<gene>
    <name evidence="2" type="ORF">DF947_07005</name>
</gene>
<organism evidence="2 3">
    <name type="scientific">Pedobacter paludis</name>
    <dbReference type="NCBI Taxonomy" id="2203212"/>
    <lineage>
        <taxon>Bacteria</taxon>
        <taxon>Pseudomonadati</taxon>
        <taxon>Bacteroidota</taxon>
        <taxon>Sphingobacteriia</taxon>
        <taxon>Sphingobacteriales</taxon>
        <taxon>Sphingobacteriaceae</taxon>
        <taxon>Pedobacter</taxon>
    </lineage>
</organism>
<evidence type="ECO:0008006" key="4">
    <source>
        <dbReference type="Google" id="ProtNLM"/>
    </source>
</evidence>
<keyword evidence="3" id="KW-1185">Reference proteome</keyword>
<dbReference type="SUPFAM" id="SSF49464">
    <property type="entry name" value="Carboxypeptidase regulatory domain-like"/>
    <property type="match status" value="2"/>
</dbReference>
<dbReference type="RefSeq" id="WP_109928983.1">
    <property type="nucleotide sequence ID" value="NZ_QGNY01000002.1"/>
</dbReference>
<sequence length="534" mass="57777">MNNDWLDIDVLEDYLDGKLDAKAMHFVERQALEDPFVAEALEGLRQSPKRKENISILQKQLYQRIASQPIKRRMWGITTQRLSIAATATVAFIAVSILFFMRETNRKNAEIAQRRAKGVIVNLDTNTTIASNKPYLNDTSLKANKSVQPTLIDKALADAKTGDLAKNTKSIPPANKAEFKGSSYAQNRSAEAEITRTEVAPIVMQKAEVAAAPAFLAPAKENKVVSGRVISEVDGQPLPGASIKVAGLNKVATADKDGFFSLAIDSTKAKNLSVSYLGYENTIASIDNKKTLKIALKEDQNSLNEVVTVGYAKAKNNAITSAPAIASNKIVYSGNVVAQDGAPVKGAVVKVAGSKATTTTDANGAFSLPVDSNFKNKDILVKADGYSDVALSAASDPNRIRMALTGDKSINDIAMIMGSNGRKKENIPAPKIVLKAVENLDGKSAGEATKPIPVSTINYEQYLENNNKLFNPKGPAQYVRIGFRVKKNGRPTDFKIVKSLNKLADAEAKRLIETGPDWVLPKKGTDRVEMNVKF</sequence>
<dbReference type="Gene3D" id="2.60.40.1120">
    <property type="entry name" value="Carboxypeptidase-like, regulatory domain"/>
    <property type="match status" value="2"/>
</dbReference>
<accession>A0A317F0Y8</accession>
<dbReference type="OrthoDB" id="1112758at2"/>
<feature type="transmembrane region" description="Helical" evidence="1">
    <location>
        <begin position="82"/>
        <end position="101"/>
    </location>
</feature>
<dbReference type="EMBL" id="QGNY01000002">
    <property type="protein sequence ID" value="PWS32814.1"/>
    <property type="molecule type" value="Genomic_DNA"/>
</dbReference>
<name>A0A317F0Y8_9SPHI</name>
<evidence type="ECO:0000313" key="3">
    <source>
        <dbReference type="Proteomes" id="UP000245391"/>
    </source>
</evidence>
<keyword evidence="1" id="KW-0472">Membrane</keyword>
<evidence type="ECO:0000256" key="1">
    <source>
        <dbReference type="SAM" id="Phobius"/>
    </source>
</evidence>